<evidence type="ECO:0000256" key="7">
    <source>
        <dbReference type="ARBA" id="ARBA00022780"/>
    </source>
</evidence>
<evidence type="ECO:0000256" key="1">
    <source>
        <dbReference type="ARBA" id="ARBA00004478"/>
    </source>
</evidence>
<protein>
    <recommendedName>
        <fullName evidence="12">SAM domain-containing protein</fullName>
    </recommendedName>
</protein>
<dbReference type="InterPro" id="IPR039175">
    <property type="entry name" value="TIM22"/>
</dbReference>
<keyword evidence="4" id="KW-0150">Chloroplast</keyword>
<dbReference type="Gene3D" id="1.10.150.50">
    <property type="entry name" value="Transcription Factor, Ets-1"/>
    <property type="match status" value="1"/>
</dbReference>
<evidence type="ECO:0000256" key="5">
    <source>
        <dbReference type="ARBA" id="ARBA00022640"/>
    </source>
</evidence>
<comment type="subcellular location">
    <subcellularLocation>
        <location evidence="1">Plastid</location>
        <location evidence="1">Chloroplast inner membrane</location>
        <topology evidence="1">Multi-pass membrane protein</topology>
    </subcellularLocation>
</comment>
<dbReference type="GO" id="GO:0045036">
    <property type="term" value="P:protein targeting to chloroplast"/>
    <property type="evidence" value="ECO:0007669"/>
    <property type="project" value="UniProtKB-ARBA"/>
</dbReference>
<dbReference type="GO" id="GO:0009706">
    <property type="term" value="C:chloroplast inner membrane"/>
    <property type="evidence" value="ECO:0007669"/>
    <property type="project" value="UniProtKB-SubCell"/>
</dbReference>
<dbReference type="FunFam" id="1.10.150.50:FF:000069">
    <property type="entry name" value="mitochondrial import inner membrane translocase subunit TIM22-like"/>
    <property type="match status" value="1"/>
</dbReference>
<feature type="domain" description="SAM" evidence="12">
    <location>
        <begin position="207"/>
        <end position="256"/>
    </location>
</feature>
<evidence type="ECO:0000256" key="9">
    <source>
        <dbReference type="ARBA" id="ARBA00022989"/>
    </source>
</evidence>
<dbReference type="GO" id="GO:0045039">
    <property type="term" value="P:protein insertion into mitochondrial inner membrane"/>
    <property type="evidence" value="ECO:0007669"/>
    <property type="project" value="InterPro"/>
</dbReference>
<keyword evidence="8" id="KW-0653">Protein transport</keyword>
<keyword evidence="9" id="KW-1133">Transmembrane helix</keyword>
<keyword evidence="5" id="KW-0934">Plastid</keyword>
<proteinExistence type="inferred from homology"/>
<reference evidence="13 14" key="1">
    <citation type="submission" date="2019-09" db="EMBL/GenBank/DDBJ databases">
        <title>A chromosome-level genome assembly of the Chinese tupelo Nyssa sinensis.</title>
        <authorList>
            <person name="Yang X."/>
            <person name="Kang M."/>
            <person name="Yang Y."/>
            <person name="Xiong H."/>
            <person name="Wang M."/>
            <person name="Zhang Z."/>
            <person name="Wang Z."/>
            <person name="Wu H."/>
            <person name="Ma T."/>
            <person name="Liu J."/>
            <person name="Xi Z."/>
        </authorList>
    </citation>
    <scope>NUCLEOTIDE SEQUENCE [LARGE SCALE GENOMIC DNA]</scope>
    <source>
        <strain evidence="13">J267</strain>
        <tissue evidence="13">Leaf</tissue>
    </source>
</reference>
<evidence type="ECO:0000313" key="13">
    <source>
        <dbReference type="EMBL" id="KAA8540124.1"/>
    </source>
</evidence>
<dbReference type="Proteomes" id="UP000325577">
    <property type="component" value="Linkage Group LG14"/>
</dbReference>
<keyword evidence="3" id="KW-0813">Transport</keyword>
<keyword evidence="6" id="KW-0812">Transmembrane</keyword>
<dbReference type="InterPro" id="IPR001660">
    <property type="entry name" value="SAM"/>
</dbReference>
<dbReference type="EMBL" id="CM018037">
    <property type="protein sequence ID" value="KAA8540124.1"/>
    <property type="molecule type" value="Genomic_DNA"/>
</dbReference>
<dbReference type="Pfam" id="PF02466">
    <property type="entry name" value="Tim17"/>
    <property type="match status" value="1"/>
</dbReference>
<evidence type="ECO:0000256" key="2">
    <source>
        <dbReference type="ARBA" id="ARBA00008444"/>
    </source>
</evidence>
<dbReference type="PANTHER" id="PTHR14110:SF6">
    <property type="entry name" value="OS04G0405100 PROTEIN"/>
    <property type="match status" value="1"/>
</dbReference>
<dbReference type="Pfam" id="PF00536">
    <property type="entry name" value="SAM_1"/>
    <property type="match status" value="1"/>
</dbReference>
<organism evidence="13 14">
    <name type="scientific">Nyssa sinensis</name>
    <dbReference type="NCBI Taxonomy" id="561372"/>
    <lineage>
        <taxon>Eukaryota</taxon>
        <taxon>Viridiplantae</taxon>
        <taxon>Streptophyta</taxon>
        <taxon>Embryophyta</taxon>
        <taxon>Tracheophyta</taxon>
        <taxon>Spermatophyta</taxon>
        <taxon>Magnoliopsida</taxon>
        <taxon>eudicotyledons</taxon>
        <taxon>Gunneridae</taxon>
        <taxon>Pentapetalae</taxon>
        <taxon>asterids</taxon>
        <taxon>Cornales</taxon>
        <taxon>Nyssaceae</taxon>
        <taxon>Nyssa</taxon>
    </lineage>
</organism>
<dbReference type="GO" id="GO:0016031">
    <property type="term" value="P:tRNA import into mitochondrion"/>
    <property type="evidence" value="ECO:0007669"/>
    <property type="project" value="UniProtKB-ARBA"/>
</dbReference>
<evidence type="ECO:0000256" key="11">
    <source>
        <dbReference type="ARBA" id="ARBA00062478"/>
    </source>
</evidence>
<dbReference type="SUPFAM" id="SSF47769">
    <property type="entry name" value="SAM/Pointed domain"/>
    <property type="match status" value="1"/>
</dbReference>
<dbReference type="GO" id="GO:0008320">
    <property type="term" value="F:protein transmembrane transporter activity"/>
    <property type="evidence" value="ECO:0007669"/>
    <property type="project" value="TreeGrafter"/>
</dbReference>
<name>A0A5J5BBU3_9ASTE</name>
<comment type="similarity">
    <text evidence="2">Belongs to the Tim17/Tim22/Tim23 family.</text>
</comment>
<dbReference type="InterPro" id="IPR013761">
    <property type="entry name" value="SAM/pointed_sf"/>
</dbReference>
<dbReference type="AlphaFoldDB" id="A0A5J5BBU3"/>
<keyword evidence="10" id="KW-0472">Membrane</keyword>
<evidence type="ECO:0000313" key="14">
    <source>
        <dbReference type="Proteomes" id="UP000325577"/>
    </source>
</evidence>
<keyword evidence="14" id="KW-1185">Reference proteome</keyword>
<dbReference type="CDD" id="cd09487">
    <property type="entry name" value="SAM_superfamily"/>
    <property type="match status" value="1"/>
</dbReference>
<sequence length="267" mass="28417">MGDGKQGVMVVEMSKGLVPPHNQNPFAQLQDKFKELENGFRAWLAKQSLPVEAAVVTTTSAAQGAAIGAFMGTLTNDVSSSFPTPPPQAGSLNPQAMASLKQAQALAGGPLIQARNFAVMTGVNAGISCVMKRLRGKEDVQSSMVAAFGSGAMFSLVSGMGGPNQAANVVTSGLFFALLQGGLFKLGQKFSQPPAEDVFYARTRCMLTSLGLQNYEKNFKKGLLSDSTLPLLTDSALRDVKIPPGPRLLILDHIQRDPELRERARRP</sequence>
<evidence type="ECO:0000256" key="3">
    <source>
        <dbReference type="ARBA" id="ARBA00022448"/>
    </source>
</evidence>
<accession>A0A5J5BBU3</accession>
<keyword evidence="7" id="KW-1001">Plastid inner membrane</keyword>
<evidence type="ECO:0000256" key="6">
    <source>
        <dbReference type="ARBA" id="ARBA00022692"/>
    </source>
</evidence>
<dbReference type="GO" id="GO:0042721">
    <property type="term" value="C:TIM22 mitochondrial import inner membrane insertion complex"/>
    <property type="evidence" value="ECO:0007669"/>
    <property type="project" value="InterPro"/>
</dbReference>
<evidence type="ECO:0000256" key="10">
    <source>
        <dbReference type="ARBA" id="ARBA00023136"/>
    </source>
</evidence>
<comment type="subunit">
    <text evidence="11">Probable component of a protein-conducting channel made of HP30-1, HP30-2 and HP20 that mediates the import of transit sequence-less proteins into the chloroplastic inner membrane. Interacts with CEQORH.</text>
</comment>
<gene>
    <name evidence="13" type="ORF">F0562_026816</name>
</gene>
<dbReference type="OrthoDB" id="507126at2759"/>
<evidence type="ECO:0000256" key="4">
    <source>
        <dbReference type="ARBA" id="ARBA00022528"/>
    </source>
</evidence>
<evidence type="ECO:0000259" key="12">
    <source>
        <dbReference type="Pfam" id="PF00536"/>
    </source>
</evidence>
<evidence type="ECO:0000256" key="8">
    <source>
        <dbReference type="ARBA" id="ARBA00022927"/>
    </source>
</evidence>
<dbReference type="PANTHER" id="PTHR14110">
    <property type="entry name" value="MITOCHONDRIAL IMPORT INNER MEMBRANE TRANSLOCASE SUBUNIT TIM22"/>
    <property type="match status" value="1"/>
</dbReference>